<reference key="1">
    <citation type="submission" date="2011-09" db="EMBL/GenBank/DDBJ databases">
        <title>Genomic characterization of the Taylorella genus.</title>
        <authorList>
            <person name="Hebert L."/>
            <person name="Moumen B."/>
            <person name="Pons N."/>
            <person name="Duquesne F."/>
            <person name="Breuil M.-F."/>
            <person name="Goux D."/>
            <person name="Batto J.-M."/>
            <person name="Renault P."/>
            <person name="Laugier C."/>
            <person name="Petry S."/>
        </authorList>
    </citation>
    <scope>NUCLEOTIDE SEQUENCE</scope>
    <source>
        <strain>MCE3</strain>
    </source>
</reference>
<dbReference type="InterPro" id="IPR004752">
    <property type="entry name" value="AmpG_permease/AT-1"/>
</dbReference>
<evidence type="ECO:0000256" key="6">
    <source>
        <dbReference type="SAM" id="Phobius"/>
    </source>
</evidence>
<dbReference type="PROSITE" id="PS50850">
    <property type="entry name" value="MFS"/>
    <property type="match status" value="1"/>
</dbReference>
<feature type="transmembrane region" description="Helical" evidence="6">
    <location>
        <begin position="103"/>
        <end position="122"/>
    </location>
</feature>
<dbReference type="Pfam" id="PF07690">
    <property type="entry name" value="MFS_1"/>
    <property type="match status" value="1"/>
</dbReference>
<evidence type="ECO:0000256" key="3">
    <source>
        <dbReference type="ARBA" id="ARBA00022692"/>
    </source>
</evidence>
<feature type="transmembrane region" description="Helical" evidence="6">
    <location>
        <begin position="348"/>
        <end position="367"/>
    </location>
</feature>
<keyword evidence="2" id="KW-0813">Transport</keyword>
<dbReference type="SUPFAM" id="SSF103473">
    <property type="entry name" value="MFS general substrate transporter"/>
    <property type="match status" value="1"/>
</dbReference>
<evidence type="ECO:0000259" key="7">
    <source>
        <dbReference type="PROSITE" id="PS50850"/>
    </source>
</evidence>
<feature type="domain" description="Major facilitator superfamily (MFS) profile" evidence="7">
    <location>
        <begin position="34"/>
        <end position="428"/>
    </location>
</feature>
<dbReference type="NCBIfam" id="TIGR00901">
    <property type="entry name" value="2A0125"/>
    <property type="match status" value="1"/>
</dbReference>
<evidence type="ECO:0000256" key="4">
    <source>
        <dbReference type="ARBA" id="ARBA00022989"/>
    </source>
</evidence>
<dbReference type="AlphaFoldDB" id="G4QA83"/>
<feature type="transmembrane region" description="Helical" evidence="6">
    <location>
        <begin position="245"/>
        <end position="270"/>
    </location>
</feature>
<dbReference type="GO" id="GO:0022857">
    <property type="term" value="F:transmembrane transporter activity"/>
    <property type="evidence" value="ECO:0007669"/>
    <property type="project" value="InterPro"/>
</dbReference>
<feature type="transmembrane region" description="Helical" evidence="6">
    <location>
        <begin position="128"/>
        <end position="149"/>
    </location>
</feature>
<feature type="transmembrane region" description="Helical" evidence="6">
    <location>
        <begin position="198"/>
        <end position="215"/>
    </location>
</feature>
<dbReference type="STRING" id="1008459.TASI_1416"/>
<evidence type="ECO:0000256" key="5">
    <source>
        <dbReference type="ARBA" id="ARBA00023136"/>
    </source>
</evidence>
<name>G4QA83_TAYAM</name>
<dbReference type="InterPro" id="IPR020846">
    <property type="entry name" value="MFS_dom"/>
</dbReference>
<organism evidence="8 9">
    <name type="scientific">Taylorella asinigenitalis (strain MCE3)</name>
    <dbReference type="NCBI Taxonomy" id="1008459"/>
    <lineage>
        <taxon>Bacteria</taxon>
        <taxon>Pseudomonadati</taxon>
        <taxon>Pseudomonadota</taxon>
        <taxon>Betaproteobacteria</taxon>
        <taxon>Burkholderiales</taxon>
        <taxon>Alcaligenaceae</taxon>
        <taxon>Taylorella</taxon>
    </lineage>
</organism>
<dbReference type="FunFam" id="1.20.1250.20:FF:000072">
    <property type="entry name" value="Muropeptide transporter AmpG"/>
    <property type="match status" value="1"/>
</dbReference>
<dbReference type="InterPro" id="IPR011701">
    <property type="entry name" value="MFS"/>
</dbReference>
<comment type="subcellular location">
    <subcellularLocation>
        <location evidence="1">Membrane</location>
        <topology evidence="1">Multi-pass membrane protein</topology>
    </subcellularLocation>
</comment>
<dbReference type="InterPro" id="IPR036259">
    <property type="entry name" value="MFS_trans_sf"/>
</dbReference>
<dbReference type="PANTHER" id="PTHR12778:SF10">
    <property type="entry name" value="MAJOR FACILITATOR SUPERFAMILY DOMAIN-CONTAINING PROTEIN 3"/>
    <property type="match status" value="1"/>
</dbReference>
<protein>
    <submittedName>
        <fullName evidence="8">AmpG permease</fullName>
    </submittedName>
</protein>
<dbReference type="CDD" id="cd17486">
    <property type="entry name" value="MFS_AmpG_like"/>
    <property type="match status" value="1"/>
</dbReference>
<keyword evidence="5 6" id="KW-0472">Membrane</keyword>
<evidence type="ECO:0000256" key="1">
    <source>
        <dbReference type="ARBA" id="ARBA00004141"/>
    </source>
</evidence>
<evidence type="ECO:0000313" key="9">
    <source>
        <dbReference type="Proteomes" id="UP000009284"/>
    </source>
</evidence>
<dbReference type="Gene3D" id="1.20.1250.20">
    <property type="entry name" value="MFS general substrate transporter like domains"/>
    <property type="match status" value="2"/>
</dbReference>
<feature type="transmembrane region" description="Helical" evidence="6">
    <location>
        <begin position="399"/>
        <end position="422"/>
    </location>
</feature>
<dbReference type="eggNOG" id="COG2211">
    <property type="taxonomic scope" value="Bacteria"/>
</dbReference>
<feature type="transmembrane region" description="Helical" evidence="6">
    <location>
        <begin position="282"/>
        <end position="303"/>
    </location>
</feature>
<dbReference type="PANTHER" id="PTHR12778">
    <property type="entry name" value="SOLUTE CARRIER FAMILY 33 ACETYL-COA TRANSPORTER -RELATED"/>
    <property type="match status" value="1"/>
</dbReference>
<evidence type="ECO:0000313" key="8">
    <source>
        <dbReference type="EMBL" id="AEP37156.1"/>
    </source>
</evidence>
<feature type="transmembrane region" description="Helical" evidence="6">
    <location>
        <begin position="170"/>
        <end position="192"/>
    </location>
</feature>
<reference evidence="8 9" key="2">
    <citation type="journal article" date="2012" name="PLoS ONE">
        <title>Genomic characterization of the taylorella genus.</title>
        <authorList>
            <person name="Hebert L."/>
            <person name="Moumen B."/>
            <person name="Pons N."/>
            <person name="Duquesne F."/>
            <person name="Breuil M.F."/>
            <person name="Goux D."/>
            <person name="Batto J.M."/>
            <person name="Laugier C."/>
            <person name="Renault P."/>
            <person name="Petry S."/>
        </authorList>
    </citation>
    <scope>NUCLEOTIDE SEQUENCE [LARGE SCALE GENOMIC DNA]</scope>
    <source>
        <strain evidence="8 9">MCE3</strain>
    </source>
</reference>
<accession>G4QA83</accession>
<dbReference type="GO" id="GO:0016020">
    <property type="term" value="C:membrane"/>
    <property type="evidence" value="ECO:0007669"/>
    <property type="project" value="UniProtKB-SubCell"/>
</dbReference>
<feature type="transmembrane region" description="Helical" evidence="6">
    <location>
        <begin position="324"/>
        <end position="342"/>
    </location>
</feature>
<feature type="transmembrane region" description="Helical" evidence="6">
    <location>
        <begin position="374"/>
        <end position="393"/>
    </location>
</feature>
<dbReference type="HOGENOM" id="CLU_029352_1_0_4"/>
<dbReference type="KEGG" id="tas:TASI_1416"/>
<proteinExistence type="predicted"/>
<dbReference type="Proteomes" id="UP000009284">
    <property type="component" value="Chromosome"/>
</dbReference>
<keyword evidence="4 6" id="KW-1133">Transmembrane helix</keyword>
<keyword evidence="9" id="KW-1185">Reference proteome</keyword>
<feature type="transmembrane region" description="Helical" evidence="6">
    <location>
        <begin position="65"/>
        <end position="82"/>
    </location>
</feature>
<feature type="transmembrane region" description="Helical" evidence="6">
    <location>
        <begin position="38"/>
        <end position="59"/>
    </location>
</feature>
<keyword evidence="3 6" id="KW-0812">Transmembrane</keyword>
<dbReference type="EMBL" id="CP003059">
    <property type="protein sequence ID" value="AEP37156.1"/>
    <property type="molecule type" value="Genomic_DNA"/>
</dbReference>
<evidence type="ECO:0000256" key="2">
    <source>
        <dbReference type="ARBA" id="ARBA00022448"/>
    </source>
</evidence>
<sequence>MNNITNNSQEQTPLREMDEKTSTRANFKNYLNPRVLPLLFLGIASGLPLALTGGTLQAWATVEGVSLKSIGFLTLVGTAYTFKFLWAPFIDRYAPPLFGRRRGWMALTQVLLGLCLIAMGFFDPGDQLKYIALIATVVAFLSATQDIAFDAYSTEVLDSTEKAHGAAIRTLGYRIGMIISGGLAIVIAERWLGWHATYQLMGVLMFIFAGLSAMAPEVKDIAPPRNLAEAFINPLVEFFSRKEAIAILLLIVLYKLGDSFAGALSTTFLIRGAGFAAETVGWVNKILAVLTSIFGALLGGALLNKLGLYRSLMGFGILQAISNLAYALVAVSGTNLPIMALAVGLENLTGGMGTAAFVVLIMGLCNIKFTATQFALLTALSSVGRVFLAGPLTPPLVEYFGWAQFFVVTSFIALPGLVLLYFQRNRIKAISLD</sequence>
<gene>
    <name evidence="8" type="ordered locus">TASI_1416</name>
</gene>